<dbReference type="AlphaFoldDB" id="A5ZYG8"/>
<comment type="caution">
    <text evidence="1">The sequence shown here is derived from an EMBL/GenBank/DDBJ whole genome shotgun (WGS) entry which is preliminary data.</text>
</comment>
<reference evidence="1 2" key="2">
    <citation type="submission" date="2007-04" db="EMBL/GenBank/DDBJ databases">
        <title>Draft genome sequence of Ruminococcus obeum (ATCC 29174).</title>
        <authorList>
            <person name="Sudarsanam P."/>
            <person name="Ley R."/>
            <person name="Guruge J."/>
            <person name="Turnbaugh P.J."/>
            <person name="Mahowald M."/>
            <person name="Liep D."/>
            <person name="Gordon J."/>
        </authorList>
    </citation>
    <scope>NUCLEOTIDE SEQUENCE [LARGE SCALE GENOMIC DNA]</scope>
    <source>
        <strain evidence="1 2">ATCC 29174</strain>
    </source>
</reference>
<sequence length="33" mass="4038">MYAFFHFFYKFTILNFITQKKRTATVLLTVLFS</sequence>
<evidence type="ECO:0000313" key="1">
    <source>
        <dbReference type="EMBL" id="EDM85363.1"/>
    </source>
</evidence>
<protein>
    <submittedName>
        <fullName evidence="1">Uncharacterized protein</fullName>
    </submittedName>
</protein>
<accession>A5ZYG8</accession>
<dbReference type="EMBL" id="AAVO02000035">
    <property type="protein sequence ID" value="EDM85363.1"/>
    <property type="molecule type" value="Genomic_DNA"/>
</dbReference>
<name>A5ZYG8_9FIRM</name>
<organism evidence="1 2">
    <name type="scientific">Blautia obeum ATCC 29174</name>
    <dbReference type="NCBI Taxonomy" id="411459"/>
    <lineage>
        <taxon>Bacteria</taxon>
        <taxon>Bacillati</taxon>
        <taxon>Bacillota</taxon>
        <taxon>Clostridia</taxon>
        <taxon>Lachnospirales</taxon>
        <taxon>Lachnospiraceae</taxon>
        <taxon>Blautia</taxon>
    </lineage>
</organism>
<gene>
    <name evidence="1" type="ORF">RUMOBE_04077</name>
</gene>
<proteinExistence type="predicted"/>
<dbReference type="HOGENOM" id="CLU_3380786_0_0_9"/>
<reference evidence="1 2" key="1">
    <citation type="submission" date="2007-03" db="EMBL/GenBank/DDBJ databases">
        <authorList>
            <person name="Fulton L."/>
            <person name="Clifton S."/>
            <person name="Fulton B."/>
            <person name="Xu J."/>
            <person name="Minx P."/>
            <person name="Pepin K.H."/>
            <person name="Johnson M."/>
            <person name="Thiruvilangam P."/>
            <person name="Bhonagiri V."/>
            <person name="Nash W.E."/>
            <person name="Mardis E.R."/>
            <person name="Wilson R.K."/>
        </authorList>
    </citation>
    <scope>NUCLEOTIDE SEQUENCE [LARGE SCALE GENOMIC DNA]</scope>
    <source>
        <strain evidence="1 2">ATCC 29174</strain>
    </source>
</reference>
<dbReference type="Proteomes" id="UP000006002">
    <property type="component" value="Unassembled WGS sequence"/>
</dbReference>
<evidence type="ECO:0000313" key="2">
    <source>
        <dbReference type="Proteomes" id="UP000006002"/>
    </source>
</evidence>